<dbReference type="Pfam" id="PF00069">
    <property type="entry name" value="Pkinase"/>
    <property type="match status" value="1"/>
</dbReference>
<keyword evidence="4 8" id="KW-0418">Kinase</keyword>
<protein>
    <recommendedName>
        <fullName evidence="8">Serine/threonine-protein kinase B</fullName>
        <ecNumber evidence="8">2.7.11.1</ecNumber>
    </recommendedName>
</protein>
<dbReference type="InterPro" id="IPR016252">
    <property type="entry name" value="Ser/Thr_kinase_SpkB"/>
</dbReference>
<feature type="binding site" evidence="9">
    <location>
        <position position="65"/>
    </location>
    <ligand>
        <name>ATP</name>
        <dbReference type="ChEBI" id="CHEBI:30616"/>
    </ligand>
</feature>
<organism evidence="11 12">
    <name type="scientific">Pseudanabaena mucicola FACHB-723</name>
    <dbReference type="NCBI Taxonomy" id="2692860"/>
    <lineage>
        <taxon>Bacteria</taxon>
        <taxon>Bacillati</taxon>
        <taxon>Cyanobacteriota</taxon>
        <taxon>Cyanophyceae</taxon>
        <taxon>Pseudanabaenales</taxon>
        <taxon>Pseudanabaenaceae</taxon>
        <taxon>Pseudanabaena</taxon>
    </lineage>
</organism>
<dbReference type="Gene3D" id="1.10.510.10">
    <property type="entry name" value="Transferase(Phosphotransferase) domain 1"/>
    <property type="match status" value="1"/>
</dbReference>
<dbReference type="PROSITE" id="PS00107">
    <property type="entry name" value="PROTEIN_KINASE_ATP"/>
    <property type="match status" value="1"/>
</dbReference>
<dbReference type="Pfam" id="PF00805">
    <property type="entry name" value="Pentapeptide"/>
    <property type="match status" value="3"/>
</dbReference>
<evidence type="ECO:0000256" key="1">
    <source>
        <dbReference type="ARBA" id="ARBA00022527"/>
    </source>
</evidence>
<dbReference type="SUPFAM" id="SSF141571">
    <property type="entry name" value="Pentapeptide repeat-like"/>
    <property type="match status" value="1"/>
</dbReference>
<dbReference type="EMBL" id="JACJQB010000001">
    <property type="protein sequence ID" value="MBD2186561.1"/>
    <property type="molecule type" value="Genomic_DNA"/>
</dbReference>
<dbReference type="NCBIfam" id="NF045510">
    <property type="entry name" value="4Cys_prefix_kin"/>
    <property type="match status" value="1"/>
</dbReference>
<dbReference type="PANTHER" id="PTHR24363:SF0">
    <property type="entry name" value="SERINE_THREONINE KINASE LIKE DOMAIN CONTAINING 1"/>
    <property type="match status" value="1"/>
</dbReference>
<keyword evidence="1 8" id="KW-0723">Serine/threonine-protein kinase</keyword>
<keyword evidence="2 8" id="KW-0808">Transferase</keyword>
<evidence type="ECO:0000256" key="3">
    <source>
        <dbReference type="ARBA" id="ARBA00022741"/>
    </source>
</evidence>
<evidence type="ECO:0000256" key="6">
    <source>
        <dbReference type="ARBA" id="ARBA00047899"/>
    </source>
</evidence>
<dbReference type="InterPro" id="IPR011009">
    <property type="entry name" value="Kinase-like_dom_sf"/>
</dbReference>
<evidence type="ECO:0000256" key="4">
    <source>
        <dbReference type="ARBA" id="ARBA00022777"/>
    </source>
</evidence>
<name>A0ABR7ZRN3_9CYAN</name>
<keyword evidence="5 8" id="KW-0067">ATP-binding</keyword>
<evidence type="ECO:0000256" key="7">
    <source>
        <dbReference type="ARBA" id="ARBA00048679"/>
    </source>
</evidence>
<comment type="catalytic activity">
    <reaction evidence="7 8">
        <text>L-seryl-[protein] + ATP = O-phospho-L-seryl-[protein] + ADP + H(+)</text>
        <dbReference type="Rhea" id="RHEA:17989"/>
        <dbReference type="Rhea" id="RHEA-COMP:9863"/>
        <dbReference type="Rhea" id="RHEA-COMP:11604"/>
        <dbReference type="ChEBI" id="CHEBI:15378"/>
        <dbReference type="ChEBI" id="CHEBI:29999"/>
        <dbReference type="ChEBI" id="CHEBI:30616"/>
        <dbReference type="ChEBI" id="CHEBI:83421"/>
        <dbReference type="ChEBI" id="CHEBI:456216"/>
        <dbReference type="EC" id="2.7.11.1"/>
    </reaction>
</comment>
<dbReference type="RefSeq" id="WP_190401459.1">
    <property type="nucleotide sequence ID" value="NZ_JACJQB010000001.1"/>
</dbReference>
<keyword evidence="3 8" id="KW-0547">Nucleotide-binding</keyword>
<dbReference type="EC" id="2.7.11.1" evidence="8"/>
<evidence type="ECO:0000259" key="10">
    <source>
        <dbReference type="PROSITE" id="PS50011"/>
    </source>
</evidence>
<dbReference type="PIRSF" id="PIRSF000647">
    <property type="entry name" value="Ser/Thr_PK_SpkB"/>
    <property type="match status" value="1"/>
</dbReference>
<keyword evidence="12" id="KW-1185">Reference proteome</keyword>
<evidence type="ECO:0000313" key="12">
    <source>
        <dbReference type="Proteomes" id="UP000642094"/>
    </source>
</evidence>
<dbReference type="PROSITE" id="PS50011">
    <property type="entry name" value="PROTEIN_KINASE_DOM"/>
    <property type="match status" value="1"/>
</dbReference>
<accession>A0ABR7ZRN3</accession>
<proteinExistence type="inferred from homology"/>
<evidence type="ECO:0000256" key="5">
    <source>
        <dbReference type="ARBA" id="ARBA00022840"/>
    </source>
</evidence>
<comment type="similarity">
    <text evidence="8">Belongs to the protein kinase superfamily. Ser/Thr protein kinase family.</text>
</comment>
<dbReference type="InterPro" id="IPR001646">
    <property type="entry name" value="5peptide_repeat"/>
</dbReference>
<dbReference type="SMART" id="SM00220">
    <property type="entry name" value="S_TKc"/>
    <property type="match status" value="1"/>
</dbReference>
<sequence>MSYCVNPNCTNPNNEPFAITCAACGSNLKLRNRYRAARPLGKGGFGATFLAADEGLPGFPSCVVKQLRPNTQSASVLKMARELFEREASTLGKIGSHPQIPRLLDYFEEDGNFYLVQEFVDGETLKQEYERRGVFNEIEIRKILSEIFPVLGFMHENGVIHRDIKPANIMRRKQDGQLVLIDFGAVSSQMNKPSADEDPSGLLTNFAIGTPGFAPPEQMAMRPVYASDLYATAMSCLYLMTGRSPKDLPHDPYTGEINWKSQVKLSDRLRVVFEKLLQQAVSQRFRSAEEALRALESGGIPEEQPKSAMTPPANYAPNIVSSAQTPNSRIQSQQRYGGSQGTQFDSGMMNTRAGNSRVGGTGELKGGRRVIVEYNQGKRNFANQDYSKAAFGSATLSGIVMSRSKLVEADFCNSDLTGASFQGANLSQAKMNAANLRDAKMQRSVLIKADLGGASMIFADLREANLQSAYMSKTDLSGANLSGANLKGAYLNQANLNGTNLCGADLKGARISDEQLAQAKTNWGTIRPDGSKRLF</sequence>
<dbReference type="InterPro" id="IPR000719">
    <property type="entry name" value="Prot_kinase_dom"/>
</dbReference>
<dbReference type="Proteomes" id="UP000642094">
    <property type="component" value="Unassembled WGS sequence"/>
</dbReference>
<dbReference type="Gene3D" id="2.160.20.80">
    <property type="entry name" value="E3 ubiquitin-protein ligase SopA"/>
    <property type="match status" value="1"/>
</dbReference>
<dbReference type="PANTHER" id="PTHR24363">
    <property type="entry name" value="SERINE/THREONINE PROTEIN KINASE"/>
    <property type="match status" value="1"/>
</dbReference>
<evidence type="ECO:0000256" key="9">
    <source>
        <dbReference type="PROSITE-ProRule" id="PRU10141"/>
    </source>
</evidence>
<comment type="catalytic activity">
    <reaction evidence="6 8">
        <text>L-threonyl-[protein] + ATP = O-phospho-L-threonyl-[protein] + ADP + H(+)</text>
        <dbReference type="Rhea" id="RHEA:46608"/>
        <dbReference type="Rhea" id="RHEA-COMP:11060"/>
        <dbReference type="Rhea" id="RHEA-COMP:11605"/>
        <dbReference type="ChEBI" id="CHEBI:15378"/>
        <dbReference type="ChEBI" id="CHEBI:30013"/>
        <dbReference type="ChEBI" id="CHEBI:30616"/>
        <dbReference type="ChEBI" id="CHEBI:61977"/>
        <dbReference type="ChEBI" id="CHEBI:456216"/>
        <dbReference type="EC" id="2.7.11.1"/>
    </reaction>
</comment>
<evidence type="ECO:0000313" key="11">
    <source>
        <dbReference type="EMBL" id="MBD2186561.1"/>
    </source>
</evidence>
<dbReference type="SUPFAM" id="SSF56112">
    <property type="entry name" value="Protein kinase-like (PK-like)"/>
    <property type="match status" value="1"/>
</dbReference>
<gene>
    <name evidence="11" type="ORF">H6F41_00205</name>
</gene>
<evidence type="ECO:0000256" key="8">
    <source>
        <dbReference type="PIRNR" id="PIRNR000647"/>
    </source>
</evidence>
<dbReference type="CDD" id="cd14014">
    <property type="entry name" value="STKc_PknB_like"/>
    <property type="match status" value="1"/>
</dbReference>
<comment type="caution">
    <text evidence="11">The sequence shown here is derived from an EMBL/GenBank/DDBJ whole genome shotgun (WGS) entry which is preliminary data.</text>
</comment>
<evidence type="ECO:0000256" key="2">
    <source>
        <dbReference type="ARBA" id="ARBA00022679"/>
    </source>
</evidence>
<dbReference type="InterPro" id="IPR017441">
    <property type="entry name" value="Protein_kinase_ATP_BS"/>
</dbReference>
<feature type="domain" description="Protein kinase" evidence="10">
    <location>
        <begin position="34"/>
        <end position="296"/>
    </location>
</feature>
<reference evidence="11 12" key="1">
    <citation type="journal article" date="2020" name="ISME J.">
        <title>Comparative genomics reveals insights into cyanobacterial evolution and habitat adaptation.</title>
        <authorList>
            <person name="Chen M.Y."/>
            <person name="Teng W.K."/>
            <person name="Zhao L."/>
            <person name="Hu C.X."/>
            <person name="Zhou Y.K."/>
            <person name="Han B.P."/>
            <person name="Song L.R."/>
            <person name="Shu W.S."/>
        </authorList>
    </citation>
    <scope>NUCLEOTIDE SEQUENCE [LARGE SCALE GENOMIC DNA]</scope>
    <source>
        <strain evidence="11 12">FACHB-723</strain>
    </source>
</reference>